<dbReference type="GO" id="GO:0022857">
    <property type="term" value="F:transmembrane transporter activity"/>
    <property type="evidence" value="ECO:0007669"/>
    <property type="project" value="InterPro"/>
</dbReference>
<dbReference type="Pfam" id="PF07690">
    <property type="entry name" value="MFS_1"/>
    <property type="match status" value="1"/>
</dbReference>
<keyword evidence="8" id="KW-1185">Reference proteome</keyword>
<dbReference type="EMBL" id="JAUSXV010000001">
    <property type="protein sequence ID" value="MDQ0646591.1"/>
    <property type="molecule type" value="Genomic_DNA"/>
</dbReference>
<evidence type="ECO:0000256" key="4">
    <source>
        <dbReference type="ARBA" id="ARBA00023136"/>
    </source>
</evidence>
<reference evidence="7 8" key="1">
    <citation type="submission" date="2023-07" db="EMBL/GenBank/DDBJ databases">
        <title>Comparative genomics of wheat-associated soil bacteria to identify genetic determinants of phenazine resistance.</title>
        <authorList>
            <person name="Mouncey N."/>
        </authorList>
    </citation>
    <scope>NUCLEOTIDE SEQUENCE [LARGE SCALE GENOMIC DNA]</scope>
    <source>
        <strain evidence="7 8">W4I9-1</strain>
    </source>
</reference>
<feature type="transmembrane region" description="Helical" evidence="5">
    <location>
        <begin position="235"/>
        <end position="253"/>
    </location>
</feature>
<dbReference type="PANTHER" id="PTHR42718:SF35">
    <property type="entry name" value="BLL0718 PROTEIN"/>
    <property type="match status" value="1"/>
</dbReference>
<dbReference type="Proteomes" id="UP001244427">
    <property type="component" value="Unassembled WGS sequence"/>
</dbReference>
<feature type="transmembrane region" description="Helical" evidence="5">
    <location>
        <begin position="112"/>
        <end position="132"/>
    </location>
</feature>
<evidence type="ECO:0000259" key="6">
    <source>
        <dbReference type="PROSITE" id="PS50850"/>
    </source>
</evidence>
<dbReference type="RefSeq" id="WP_307293754.1">
    <property type="nucleotide sequence ID" value="NZ_JAUSXV010000001.1"/>
</dbReference>
<comment type="subcellular location">
    <subcellularLocation>
        <location evidence="1">Cell membrane</location>
        <topology evidence="1">Multi-pass membrane protein</topology>
    </subcellularLocation>
</comment>
<protein>
    <submittedName>
        <fullName evidence="7">MFS family permease</fullName>
    </submittedName>
</protein>
<dbReference type="InterPro" id="IPR011701">
    <property type="entry name" value="MFS"/>
</dbReference>
<keyword evidence="3 5" id="KW-1133">Transmembrane helix</keyword>
<evidence type="ECO:0000256" key="1">
    <source>
        <dbReference type="ARBA" id="ARBA00004651"/>
    </source>
</evidence>
<keyword evidence="2 5" id="KW-0812">Transmembrane</keyword>
<name>A0AAW8EWJ9_9MICO</name>
<evidence type="ECO:0000256" key="5">
    <source>
        <dbReference type="SAM" id="Phobius"/>
    </source>
</evidence>
<feature type="transmembrane region" description="Helical" evidence="5">
    <location>
        <begin position="144"/>
        <end position="163"/>
    </location>
</feature>
<evidence type="ECO:0000256" key="3">
    <source>
        <dbReference type="ARBA" id="ARBA00022989"/>
    </source>
</evidence>
<dbReference type="InterPro" id="IPR036259">
    <property type="entry name" value="MFS_trans_sf"/>
</dbReference>
<feature type="transmembrane region" description="Helical" evidence="5">
    <location>
        <begin position="273"/>
        <end position="293"/>
    </location>
</feature>
<feature type="transmembrane region" description="Helical" evidence="5">
    <location>
        <begin position="87"/>
        <end position="106"/>
    </location>
</feature>
<dbReference type="PROSITE" id="PS50850">
    <property type="entry name" value="MFS"/>
    <property type="match status" value="1"/>
</dbReference>
<gene>
    <name evidence="7" type="ORF">QFZ53_000787</name>
</gene>
<feature type="transmembrane region" description="Helical" evidence="5">
    <location>
        <begin position="58"/>
        <end position="75"/>
    </location>
</feature>
<sequence length="496" mass="52063">MTRPTGTAGVLTRIPADARGIIALLIVLEFVAGLLQGFYDPLVKLFAQAYEVSDGHIIWFHTLQGLSAAVTVPLLAKFGDMFGHRRILRIAVGIVIASTLLTALAPDFPLLLAARILAGPIAVWLPLEIALVHQRVDHATARRVIGWLVSVLVLGAVIGNILGGLSVTLVPFSVALYVPVILMIGAVVAVLRIPETTLRAAPGIDGWGLFGIAVSMVLLLTGMSRLADDGLGAPLPWILIATALVSFTVWAWWERRSSNPAVDLRMLASPRLAPLYIVGFLFGFVLFGFQTPLATFAASDPVSDGYGLGFPTFMLSLVIAIFTIITAAGSAIVNTLTRWIGTKTVLVTAALISAAGFIFFAVQHSEKWHIFVLAVLAGIGMGLLMGALPALVAEEAPADSTGIAAGVYNSLRTLGGALSGAGFSIVLITLANPGGGASDVGYTVIWFTAASAFLIAAVVLAVSKTVSVPESILLPTPTGTMPVHNPIERESRHEHP</sequence>
<feature type="transmembrane region" description="Helical" evidence="5">
    <location>
        <begin position="203"/>
        <end position="223"/>
    </location>
</feature>
<dbReference type="InterPro" id="IPR020846">
    <property type="entry name" value="MFS_dom"/>
</dbReference>
<accession>A0AAW8EWJ9</accession>
<proteinExistence type="predicted"/>
<evidence type="ECO:0000313" key="8">
    <source>
        <dbReference type="Proteomes" id="UP001244427"/>
    </source>
</evidence>
<feature type="transmembrane region" description="Helical" evidence="5">
    <location>
        <begin position="368"/>
        <end position="392"/>
    </location>
</feature>
<feature type="domain" description="Major facilitator superfamily (MFS) profile" evidence="6">
    <location>
        <begin position="21"/>
        <end position="467"/>
    </location>
</feature>
<comment type="caution">
    <text evidence="7">The sequence shown here is derived from an EMBL/GenBank/DDBJ whole genome shotgun (WGS) entry which is preliminary data.</text>
</comment>
<dbReference type="AlphaFoldDB" id="A0AAW8EWJ9"/>
<evidence type="ECO:0000313" key="7">
    <source>
        <dbReference type="EMBL" id="MDQ0646591.1"/>
    </source>
</evidence>
<evidence type="ECO:0000256" key="2">
    <source>
        <dbReference type="ARBA" id="ARBA00022692"/>
    </source>
</evidence>
<dbReference type="Gene3D" id="1.20.1250.20">
    <property type="entry name" value="MFS general substrate transporter like domains"/>
    <property type="match status" value="1"/>
</dbReference>
<feature type="transmembrane region" description="Helical" evidence="5">
    <location>
        <begin position="413"/>
        <end position="431"/>
    </location>
</feature>
<feature type="transmembrane region" description="Helical" evidence="5">
    <location>
        <begin position="345"/>
        <end position="362"/>
    </location>
</feature>
<organism evidence="7 8">
    <name type="scientific">Microbacterium natoriense</name>
    <dbReference type="NCBI Taxonomy" id="284570"/>
    <lineage>
        <taxon>Bacteria</taxon>
        <taxon>Bacillati</taxon>
        <taxon>Actinomycetota</taxon>
        <taxon>Actinomycetes</taxon>
        <taxon>Micrococcales</taxon>
        <taxon>Microbacteriaceae</taxon>
        <taxon>Microbacterium</taxon>
    </lineage>
</organism>
<dbReference type="SUPFAM" id="SSF103473">
    <property type="entry name" value="MFS general substrate transporter"/>
    <property type="match status" value="1"/>
</dbReference>
<feature type="transmembrane region" description="Helical" evidence="5">
    <location>
        <begin position="443"/>
        <end position="462"/>
    </location>
</feature>
<feature type="transmembrane region" description="Helical" evidence="5">
    <location>
        <begin position="169"/>
        <end position="191"/>
    </location>
</feature>
<keyword evidence="4 5" id="KW-0472">Membrane</keyword>
<dbReference type="PANTHER" id="PTHR42718">
    <property type="entry name" value="MAJOR FACILITATOR SUPERFAMILY MULTIDRUG TRANSPORTER MFSC"/>
    <property type="match status" value="1"/>
</dbReference>
<dbReference type="GO" id="GO:0005886">
    <property type="term" value="C:plasma membrane"/>
    <property type="evidence" value="ECO:0007669"/>
    <property type="project" value="UniProtKB-SubCell"/>
</dbReference>
<feature type="transmembrane region" description="Helical" evidence="5">
    <location>
        <begin position="21"/>
        <end position="38"/>
    </location>
</feature>
<feature type="transmembrane region" description="Helical" evidence="5">
    <location>
        <begin position="313"/>
        <end position="333"/>
    </location>
</feature>